<feature type="transmembrane region" description="Helical" evidence="1">
    <location>
        <begin position="46"/>
        <end position="67"/>
    </location>
</feature>
<feature type="transmembrane region" description="Helical" evidence="1">
    <location>
        <begin position="12"/>
        <end position="40"/>
    </location>
</feature>
<keyword evidence="1" id="KW-0812">Transmembrane</keyword>
<dbReference type="EMBL" id="CAEZWD010000031">
    <property type="protein sequence ID" value="CAB4646123.1"/>
    <property type="molecule type" value="Genomic_DNA"/>
</dbReference>
<protein>
    <submittedName>
        <fullName evidence="2">Unannotated protein</fullName>
    </submittedName>
</protein>
<sequence>MRNSRYRYSRLVMIIGSIVFAVSAGVLLVDPFAFVSYIGLTSNESVVWSFRLTGVLLVALATHMATTSRNAGDPAFRRAALVMILASIGLAVLTYLAPGTATTGRWVFVGIGAGFAALYMITLPIKSIGYKEEQPTSA</sequence>
<name>A0A6J6KCE5_9ZZZZ</name>
<dbReference type="AlphaFoldDB" id="A0A6J6KCE5"/>
<gene>
    <name evidence="2" type="ORF">UFOPK2171_00399</name>
</gene>
<feature type="transmembrane region" description="Helical" evidence="1">
    <location>
        <begin position="103"/>
        <end position="121"/>
    </location>
</feature>
<proteinExistence type="predicted"/>
<reference evidence="2" key="1">
    <citation type="submission" date="2020-05" db="EMBL/GenBank/DDBJ databases">
        <authorList>
            <person name="Chiriac C."/>
            <person name="Salcher M."/>
            <person name="Ghai R."/>
            <person name="Kavagutti S V."/>
        </authorList>
    </citation>
    <scope>NUCLEOTIDE SEQUENCE</scope>
</reference>
<evidence type="ECO:0000313" key="2">
    <source>
        <dbReference type="EMBL" id="CAB4646123.1"/>
    </source>
</evidence>
<feature type="transmembrane region" description="Helical" evidence="1">
    <location>
        <begin position="79"/>
        <end position="97"/>
    </location>
</feature>
<keyword evidence="1" id="KW-1133">Transmembrane helix</keyword>
<organism evidence="2">
    <name type="scientific">freshwater metagenome</name>
    <dbReference type="NCBI Taxonomy" id="449393"/>
    <lineage>
        <taxon>unclassified sequences</taxon>
        <taxon>metagenomes</taxon>
        <taxon>ecological metagenomes</taxon>
    </lineage>
</organism>
<evidence type="ECO:0000256" key="1">
    <source>
        <dbReference type="SAM" id="Phobius"/>
    </source>
</evidence>
<keyword evidence="1" id="KW-0472">Membrane</keyword>
<accession>A0A6J6KCE5</accession>